<feature type="compositionally biased region" description="Acidic residues" evidence="1">
    <location>
        <begin position="68"/>
        <end position="79"/>
    </location>
</feature>
<dbReference type="EMBL" id="MT701595">
    <property type="protein sequence ID" value="QPB09726.1"/>
    <property type="molecule type" value="Genomic_DNA"/>
</dbReference>
<name>A0A873WJQ0_9CAUD</name>
<evidence type="ECO:0000313" key="3">
    <source>
        <dbReference type="Proteomes" id="UP000663581"/>
    </source>
</evidence>
<feature type="region of interest" description="Disordered" evidence="1">
    <location>
        <begin position="64"/>
        <end position="83"/>
    </location>
</feature>
<evidence type="ECO:0000313" key="2">
    <source>
        <dbReference type="EMBL" id="QPB09726.1"/>
    </source>
</evidence>
<gene>
    <name evidence="2" type="ORF">CPT_Shaeky_039</name>
</gene>
<keyword evidence="3" id="KW-1185">Reference proteome</keyword>
<organism evidence="2 3">
    <name type="scientific">Streptomyces phage Shaeky</name>
    <dbReference type="NCBI Taxonomy" id="2767586"/>
    <lineage>
        <taxon>Viruses</taxon>
        <taxon>Duplodnaviria</taxon>
        <taxon>Heunggongvirae</taxon>
        <taxon>Uroviricota</taxon>
        <taxon>Caudoviricetes</taxon>
        <taxon>Colingsworthviridae</taxon>
        <taxon>Shaekyvirus</taxon>
        <taxon>Shaekyvirus shaeky</taxon>
    </lineage>
</organism>
<evidence type="ECO:0000256" key="1">
    <source>
        <dbReference type="SAM" id="MobiDB-lite"/>
    </source>
</evidence>
<dbReference type="Proteomes" id="UP000663581">
    <property type="component" value="Segment"/>
</dbReference>
<accession>A0A873WJQ0</accession>
<protein>
    <submittedName>
        <fullName evidence="2">Uncharacterized protein</fullName>
    </submittedName>
</protein>
<reference evidence="2" key="1">
    <citation type="submission" date="2020-07" db="EMBL/GenBank/DDBJ databases">
        <title>Complete genome sequence of Streptomyces phage Shaeky.</title>
        <authorList>
            <person name="Shodrock S.L."/>
            <person name="Higbee T."/>
            <person name="Clark J.D."/>
            <person name="Hernandez I."/>
            <person name="Liu M."/>
            <person name="Burrowes B."/>
        </authorList>
    </citation>
    <scope>NUCLEOTIDE SEQUENCE</scope>
</reference>
<proteinExistence type="predicted"/>
<sequence>MTETVSFSDAYTPEDVIAGRVDEDRELELTIAYANDYAVRTVFLSGETLRAFAKFVAEADAEINGAEETTEDTETEAEAEADHDPNRFYAERADAWHAARGLLVNNGMAIDATPEAVLELARFLAGDDL</sequence>